<organism evidence="1 2">
    <name type="scientific">Hungatella hominis</name>
    <dbReference type="NCBI Taxonomy" id="2763050"/>
    <lineage>
        <taxon>Bacteria</taxon>
        <taxon>Bacillati</taxon>
        <taxon>Bacillota</taxon>
        <taxon>Clostridia</taxon>
        <taxon>Lachnospirales</taxon>
        <taxon>Lachnospiraceae</taxon>
        <taxon>Hungatella</taxon>
    </lineage>
</organism>
<gene>
    <name evidence="1" type="ORF">H8S75_23215</name>
</gene>
<dbReference type="EMBL" id="JACOPB010000013">
    <property type="protein sequence ID" value="MBC5710854.1"/>
    <property type="molecule type" value="Genomic_DNA"/>
</dbReference>
<dbReference type="Proteomes" id="UP000634672">
    <property type="component" value="Unassembled WGS sequence"/>
</dbReference>
<evidence type="ECO:0000313" key="1">
    <source>
        <dbReference type="EMBL" id="MBC5710854.1"/>
    </source>
</evidence>
<evidence type="ECO:0000313" key="2">
    <source>
        <dbReference type="Proteomes" id="UP000634672"/>
    </source>
</evidence>
<comment type="caution">
    <text evidence="1">The sequence shown here is derived from an EMBL/GenBank/DDBJ whole genome shotgun (WGS) entry which is preliminary data.</text>
</comment>
<reference evidence="1 2" key="1">
    <citation type="submission" date="2020-08" db="EMBL/GenBank/DDBJ databases">
        <title>Genome public.</title>
        <authorList>
            <person name="Liu C."/>
            <person name="Sun Q."/>
        </authorList>
    </citation>
    <scope>NUCLEOTIDE SEQUENCE [LARGE SCALE GENOMIC DNA]</scope>
    <source>
        <strain evidence="1 2">NSJ-66</strain>
    </source>
</reference>
<keyword evidence="2" id="KW-1185">Reference proteome</keyword>
<dbReference type="RefSeq" id="WP_187023578.1">
    <property type="nucleotide sequence ID" value="NZ_JACOPB010000013.1"/>
</dbReference>
<protein>
    <submittedName>
        <fullName evidence="1">Uncharacterized protein</fullName>
    </submittedName>
</protein>
<proteinExistence type="predicted"/>
<name>A0ABR7HCE1_9FIRM</name>
<accession>A0ABR7HCE1</accession>
<sequence length="69" mass="7810">MGLIDVFEKEDRTEIKLSQLCEMLSAGAKTELLMNAVNCDVPHQYIREMVTGEKEVSDCVLFSTKNDNQ</sequence>